<dbReference type="PANTHER" id="PTHR10903">
    <property type="entry name" value="GTPASE, IMAP FAMILY MEMBER-RELATED"/>
    <property type="match status" value="1"/>
</dbReference>
<gene>
    <name evidence="6" type="ORF">QQF64_026068</name>
</gene>
<dbReference type="Pfam" id="PF04548">
    <property type="entry name" value="AIG1"/>
    <property type="match status" value="1"/>
</dbReference>
<dbReference type="PANTHER" id="PTHR10903:SF188">
    <property type="entry name" value="GTPASE IMAP FAMILY MEMBER 2-LIKE-RELATED"/>
    <property type="match status" value="1"/>
</dbReference>
<evidence type="ECO:0000259" key="5">
    <source>
        <dbReference type="PROSITE" id="PS51720"/>
    </source>
</evidence>
<dbReference type="PROSITE" id="PS51720">
    <property type="entry name" value="G_AIG1"/>
    <property type="match status" value="1"/>
</dbReference>
<proteinExistence type="inferred from homology"/>
<feature type="compositionally biased region" description="Polar residues" evidence="4">
    <location>
        <begin position="200"/>
        <end position="214"/>
    </location>
</feature>
<evidence type="ECO:0000256" key="4">
    <source>
        <dbReference type="SAM" id="MobiDB-lite"/>
    </source>
</evidence>
<dbReference type="EMBL" id="JAYMGO010000003">
    <property type="protein sequence ID" value="KAL1279395.1"/>
    <property type="molecule type" value="Genomic_DNA"/>
</dbReference>
<keyword evidence="2" id="KW-0547">Nucleotide-binding</keyword>
<name>A0ABR3NR85_9TELE</name>
<dbReference type="InterPro" id="IPR027417">
    <property type="entry name" value="P-loop_NTPase"/>
</dbReference>
<comment type="caution">
    <text evidence="6">The sequence shown here is derived from an EMBL/GenBank/DDBJ whole genome shotgun (WGS) entry which is preliminary data.</text>
</comment>
<keyword evidence="3" id="KW-0342">GTP-binding</keyword>
<evidence type="ECO:0000313" key="6">
    <source>
        <dbReference type="EMBL" id="KAL1279395.1"/>
    </source>
</evidence>
<feature type="domain" description="AIG1-type G" evidence="5">
    <location>
        <begin position="9"/>
        <end position="202"/>
    </location>
</feature>
<dbReference type="Gene3D" id="3.40.50.300">
    <property type="entry name" value="P-loop containing nucleotide triphosphate hydrolases"/>
    <property type="match status" value="1"/>
</dbReference>
<dbReference type="SUPFAM" id="SSF52540">
    <property type="entry name" value="P-loop containing nucleoside triphosphate hydrolases"/>
    <property type="match status" value="1"/>
</dbReference>
<dbReference type="InterPro" id="IPR045058">
    <property type="entry name" value="GIMA/IAN/Toc"/>
</dbReference>
<comment type="similarity">
    <text evidence="1">Belongs to the TRAFAC class TrmE-Era-EngA-EngB-Septin-like GTPase superfamily. AIG1/Toc34/Toc159-like paraseptin GTPase family. IAN subfamily.</text>
</comment>
<keyword evidence="7" id="KW-1185">Reference proteome</keyword>
<dbReference type="Proteomes" id="UP001558613">
    <property type="component" value="Unassembled WGS sequence"/>
</dbReference>
<feature type="region of interest" description="Disordered" evidence="4">
    <location>
        <begin position="200"/>
        <end position="220"/>
    </location>
</feature>
<dbReference type="InterPro" id="IPR006703">
    <property type="entry name" value="G_AIG1"/>
</dbReference>
<accession>A0ABR3NR85</accession>
<evidence type="ECO:0000256" key="2">
    <source>
        <dbReference type="ARBA" id="ARBA00022741"/>
    </source>
</evidence>
<sequence length="220" mass="25371">MASEIEGDLEDLKIVLQGVSGARKSSVVIAILGREAFKESRNRESEIQRGRVEDRNISIIDAPGLFNTHLTDEELQDQMMKSLDLCDPSPYVFQLVFNLETFEEDERNIVEEIEKIFGVQALKFTIMLFTGREGMPKKKWKEFKLSEKFQDLISKCKAQLHAINHTSEVIQTQIKSLLKEIHEFIKQNDEQHLNNKLNSLDRSLSQKKQQTTEQKAGESF</sequence>
<evidence type="ECO:0000256" key="1">
    <source>
        <dbReference type="ARBA" id="ARBA00008535"/>
    </source>
</evidence>
<organism evidence="6 7">
    <name type="scientific">Cirrhinus molitorella</name>
    <name type="common">mud carp</name>
    <dbReference type="NCBI Taxonomy" id="172907"/>
    <lineage>
        <taxon>Eukaryota</taxon>
        <taxon>Metazoa</taxon>
        <taxon>Chordata</taxon>
        <taxon>Craniata</taxon>
        <taxon>Vertebrata</taxon>
        <taxon>Euteleostomi</taxon>
        <taxon>Actinopterygii</taxon>
        <taxon>Neopterygii</taxon>
        <taxon>Teleostei</taxon>
        <taxon>Ostariophysi</taxon>
        <taxon>Cypriniformes</taxon>
        <taxon>Cyprinidae</taxon>
        <taxon>Labeoninae</taxon>
        <taxon>Labeonini</taxon>
        <taxon>Cirrhinus</taxon>
    </lineage>
</organism>
<evidence type="ECO:0000256" key="3">
    <source>
        <dbReference type="ARBA" id="ARBA00023134"/>
    </source>
</evidence>
<reference evidence="6 7" key="1">
    <citation type="submission" date="2023-09" db="EMBL/GenBank/DDBJ databases">
        <authorList>
            <person name="Wang M."/>
        </authorList>
    </citation>
    <scope>NUCLEOTIDE SEQUENCE [LARGE SCALE GENOMIC DNA]</scope>
    <source>
        <strain evidence="6">GT-2023</strain>
        <tissue evidence="6">Liver</tissue>
    </source>
</reference>
<evidence type="ECO:0000313" key="7">
    <source>
        <dbReference type="Proteomes" id="UP001558613"/>
    </source>
</evidence>
<protein>
    <recommendedName>
        <fullName evidence="5">AIG1-type G domain-containing protein</fullName>
    </recommendedName>
</protein>